<dbReference type="Pfam" id="PF00754">
    <property type="entry name" value="F5_F8_type_C"/>
    <property type="match status" value="1"/>
</dbReference>
<evidence type="ECO:0000256" key="1">
    <source>
        <dbReference type="ARBA" id="ARBA00001445"/>
    </source>
</evidence>
<dbReference type="Pfam" id="PF17390">
    <property type="entry name" value="Bac_rhamnosid_C"/>
    <property type="match status" value="1"/>
</dbReference>
<dbReference type="OrthoDB" id="9766741at2"/>
<organism evidence="6 7">
    <name type="scientific">Mariniphaga sediminis</name>
    <dbReference type="NCBI Taxonomy" id="1628158"/>
    <lineage>
        <taxon>Bacteria</taxon>
        <taxon>Pseudomonadati</taxon>
        <taxon>Bacteroidota</taxon>
        <taxon>Bacteroidia</taxon>
        <taxon>Marinilabiliales</taxon>
        <taxon>Prolixibacteraceae</taxon>
        <taxon>Mariniphaga</taxon>
    </lineage>
</organism>
<dbReference type="InterPro" id="IPR013783">
    <property type="entry name" value="Ig-like_fold"/>
</dbReference>
<dbReference type="AlphaFoldDB" id="A0A399CXR0"/>
<dbReference type="SUPFAM" id="SSF48208">
    <property type="entry name" value="Six-hairpin glycosidases"/>
    <property type="match status" value="1"/>
</dbReference>
<comment type="caution">
    <text evidence="6">The sequence shown here is derived from an EMBL/GenBank/DDBJ whole genome shotgun (WGS) entry which is preliminary data.</text>
</comment>
<name>A0A399CXR0_9BACT</name>
<evidence type="ECO:0000256" key="2">
    <source>
        <dbReference type="ARBA" id="ARBA00012652"/>
    </source>
</evidence>
<dbReference type="Gene3D" id="1.50.10.10">
    <property type="match status" value="1"/>
</dbReference>
<dbReference type="InterPro" id="IPR035398">
    <property type="entry name" value="Bac_rhamnosid_C"/>
</dbReference>
<evidence type="ECO:0000313" key="6">
    <source>
        <dbReference type="EMBL" id="RIH63996.1"/>
    </source>
</evidence>
<comment type="catalytic activity">
    <reaction evidence="1">
        <text>Hydrolysis of terminal non-reducing alpha-L-rhamnose residues in alpha-L-rhamnosides.</text>
        <dbReference type="EC" id="3.2.1.40"/>
    </reaction>
</comment>
<dbReference type="Proteomes" id="UP000266441">
    <property type="component" value="Unassembled WGS sequence"/>
</dbReference>
<proteinExistence type="predicted"/>
<dbReference type="InterPro" id="IPR008902">
    <property type="entry name" value="Rhamnosid_concanavalin"/>
</dbReference>
<dbReference type="SUPFAM" id="SSF49785">
    <property type="entry name" value="Galactose-binding domain-like"/>
    <property type="match status" value="1"/>
</dbReference>
<dbReference type="Gene3D" id="2.60.40.10">
    <property type="entry name" value="Immunoglobulins"/>
    <property type="match status" value="1"/>
</dbReference>
<dbReference type="InterPro" id="IPR013737">
    <property type="entry name" value="Bac_rhamnosid_N"/>
</dbReference>
<keyword evidence="7" id="KW-1185">Reference proteome</keyword>
<evidence type="ECO:0000256" key="4">
    <source>
        <dbReference type="SAM" id="SignalP"/>
    </source>
</evidence>
<dbReference type="Gene3D" id="2.60.120.260">
    <property type="entry name" value="Galactose-binding domain-like"/>
    <property type="match status" value="3"/>
</dbReference>
<keyword evidence="3" id="KW-0378">Hydrolase</keyword>
<dbReference type="PANTHER" id="PTHR33307:SF6">
    <property type="entry name" value="ALPHA-RHAMNOSIDASE (EUROFUNG)-RELATED"/>
    <property type="match status" value="1"/>
</dbReference>
<dbReference type="RefSeq" id="WP_119351058.1">
    <property type="nucleotide sequence ID" value="NZ_QWET01000014.1"/>
</dbReference>
<gene>
    <name evidence="6" type="ORF">D1164_16830</name>
</gene>
<evidence type="ECO:0000259" key="5">
    <source>
        <dbReference type="PROSITE" id="PS50022"/>
    </source>
</evidence>
<sequence length="1111" mass="127223">MKKIVWIFPVFLLLVAGSCRDKIAADFHVVNLKCEYMADAVVVKDAPRFSWELQSPEEGQWQTAWQVLVSDDMEKIKENKGTIWNSKRKKGEQNFGIKYQGEKFQSFTKYYWKVRVWDQNGNVSDWSEPASFITGAFNETDWEAEWIGDKPEKPLQYPLCYKHIGYLSSYTDNENEEKWVQVDLGEVNDFDKIRLYPSFNNKKEIKDYYYPLAFRIEVSDDGNNWKECVKMSSVQAPGGKPVEFSVDKTKGRYVRFIATKLQRYNFRIHDYEDQGDKSKMFAFSLAELEVLNDGKVLSSGCEVSYKDALIKIDREDGYDPDMLTDGILDTPLPPERRSIPPSPLLRKVIELKGKPTEALAFVSALGVYDVSFNAQSADHRVLAPEWTDYHKRVQYQVFDVSHLLKEGQNVIGAQLADGWYAGMLGPTRWSPYFPRRGAYGLDRRLFLQMEVKYENGEKETFVSDGSWKMYTDGPIRMADIFLGETYDARKEVPGWQTTGFNDAEWSSVVVDTQVDVNLEAQTNQPIKTVQTMPAKEVTKSKDGHYIFDVGENIAGWCNIRLEGKPGDVVVLRHGEILDEEDELYTENLRGAPQIDSVILGSSGQLTYEPRFTYHGFRYVEVAGLRGIPDKNILNAKVVASNLPRTGHFACSNPMLNQLYRNINRSHMGNMHGVPTDCPQRDERCGWMGDVYIFAQTSMFNRDMAAFYNKWMVDVLDAQSERGTFPDIAPHPFAKEKHFTNAPGWADAGIRLPFLMYINYGDKEILEEHFDAYARYIENIWKNNPDLIWRSGLGLNYGDWLNGNTIDAEGFPKTGAQIPSEVFSTIMFYNSVNTIRKMAQVIGKPKEAEYYSGLAENIKEAFINEFVDAEGRIEGDAQACYAMALFYGLYTEELEQPFEKRMIEKFIPYGGRMNTGFHSTLCLMKELVKRGYSEKAYDLLESKEFPSWGYSIEQGATSMWERWDSYVKGRGPNSSSMNSFNHYAFGAIGEWMYENILGIQPDSSSPGYKHFILKPLPGGTLTWAEGSYHSVSGEIEVNWKLDGNRFVYHFTIPANTSASVYMPGKNIKRFEKVNGKLEESTVLHDFEYKDGYTFFKAESGSYTYTSEINEEI</sequence>
<dbReference type="Pfam" id="PF05592">
    <property type="entry name" value="Bac_rhamnosid"/>
    <property type="match status" value="1"/>
</dbReference>
<dbReference type="InterPro" id="IPR035396">
    <property type="entry name" value="Bac_rhamnosid6H"/>
</dbReference>
<reference evidence="6 7" key="1">
    <citation type="journal article" date="2015" name="Int. J. Syst. Evol. Microbiol.">
        <title>Mariniphaga sediminis sp. nov., isolated from coastal sediment.</title>
        <authorList>
            <person name="Wang F.Q."/>
            <person name="Shen Q.Y."/>
            <person name="Chen G.J."/>
            <person name="Du Z.J."/>
        </authorList>
    </citation>
    <scope>NUCLEOTIDE SEQUENCE [LARGE SCALE GENOMIC DNA]</scope>
    <source>
        <strain evidence="6 7">SY21</strain>
    </source>
</reference>
<dbReference type="InterPro" id="IPR016007">
    <property type="entry name" value="Alpha_rhamnosid"/>
</dbReference>
<evidence type="ECO:0000256" key="3">
    <source>
        <dbReference type="ARBA" id="ARBA00022801"/>
    </source>
</evidence>
<dbReference type="Pfam" id="PF25788">
    <property type="entry name" value="Ig_Rha78A_N"/>
    <property type="match status" value="1"/>
</dbReference>
<dbReference type="GO" id="GO:0030596">
    <property type="term" value="F:alpha-L-rhamnosidase activity"/>
    <property type="evidence" value="ECO:0007669"/>
    <property type="project" value="UniProtKB-EC"/>
</dbReference>
<dbReference type="EC" id="3.2.1.40" evidence="2"/>
<dbReference type="InterPro" id="IPR008928">
    <property type="entry name" value="6-hairpin_glycosidase_sf"/>
</dbReference>
<dbReference type="PANTHER" id="PTHR33307">
    <property type="entry name" value="ALPHA-RHAMNOSIDASE (EUROFUNG)"/>
    <property type="match status" value="1"/>
</dbReference>
<dbReference type="InterPro" id="IPR000421">
    <property type="entry name" value="FA58C"/>
</dbReference>
<dbReference type="Gene3D" id="2.60.420.10">
    <property type="entry name" value="Maltose phosphorylase, domain 3"/>
    <property type="match status" value="1"/>
</dbReference>
<dbReference type="PIRSF" id="PIRSF010631">
    <property type="entry name" value="A-rhamnsds"/>
    <property type="match status" value="1"/>
</dbReference>
<dbReference type="EMBL" id="QWET01000014">
    <property type="protein sequence ID" value="RIH63996.1"/>
    <property type="molecule type" value="Genomic_DNA"/>
</dbReference>
<protein>
    <recommendedName>
        <fullName evidence="2">alpha-L-rhamnosidase</fullName>
        <ecNumber evidence="2">3.2.1.40</ecNumber>
    </recommendedName>
</protein>
<dbReference type="Pfam" id="PF17389">
    <property type="entry name" value="Bac_rhamnosid6H"/>
    <property type="match status" value="1"/>
</dbReference>
<evidence type="ECO:0000313" key="7">
    <source>
        <dbReference type="Proteomes" id="UP000266441"/>
    </source>
</evidence>
<keyword evidence="4" id="KW-0732">Signal</keyword>
<accession>A0A399CXR0</accession>
<dbReference type="InterPro" id="IPR012341">
    <property type="entry name" value="6hp_glycosidase-like_sf"/>
</dbReference>
<dbReference type="PROSITE" id="PS50022">
    <property type="entry name" value="FA58C_3"/>
    <property type="match status" value="1"/>
</dbReference>
<dbReference type="PROSITE" id="PS51257">
    <property type="entry name" value="PROKAR_LIPOPROTEIN"/>
    <property type="match status" value="1"/>
</dbReference>
<dbReference type="Pfam" id="PF08531">
    <property type="entry name" value="Bac_rhamnosid_N"/>
    <property type="match status" value="1"/>
</dbReference>
<feature type="signal peptide" evidence="4">
    <location>
        <begin position="1"/>
        <end position="24"/>
    </location>
</feature>
<feature type="chain" id="PRO_5017211647" description="alpha-L-rhamnosidase" evidence="4">
    <location>
        <begin position="25"/>
        <end position="1111"/>
    </location>
</feature>
<dbReference type="GO" id="GO:0005975">
    <property type="term" value="P:carbohydrate metabolic process"/>
    <property type="evidence" value="ECO:0007669"/>
    <property type="project" value="InterPro"/>
</dbReference>
<dbReference type="InterPro" id="IPR008979">
    <property type="entry name" value="Galactose-bd-like_sf"/>
</dbReference>
<feature type="domain" description="F5/8 type C" evidence="5">
    <location>
        <begin position="171"/>
        <end position="276"/>
    </location>
</feature>